<comment type="caution">
    <text evidence="2">The sequence shown here is derived from an EMBL/GenBank/DDBJ whole genome shotgun (WGS) entry which is preliminary data.</text>
</comment>
<reference evidence="2" key="1">
    <citation type="journal article" date="2023" name="Mol. Phylogenet. Evol.">
        <title>Genome-scale phylogeny and comparative genomics of the fungal order Sordariales.</title>
        <authorList>
            <person name="Hensen N."/>
            <person name="Bonometti L."/>
            <person name="Westerberg I."/>
            <person name="Brannstrom I.O."/>
            <person name="Guillou S."/>
            <person name="Cros-Aarteil S."/>
            <person name="Calhoun S."/>
            <person name="Haridas S."/>
            <person name="Kuo A."/>
            <person name="Mondo S."/>
            <person name="Pangilinan J."/>
            <person name="Riley R."/>
            <person name="LaButti K."/>
            <person name="Andreopoulos B."/>
            <person name="Lipzen A."/>
            <person name="Chen C."/>
            <person name="Yan M."/>
            <person name="Daum C."/>
            <person name="Ng V."/>
            <person name="Clum A."/>
            <person name="Steindorff A."/>
            <person name="Ohm R.A."/>
            <person name="Martin F."/>
            <person name="Silar P."/>
            <person name="Natvig D.O."/>
            <person name="Lalanne C."/>
            <person name="Gautier V."/>
            <person name="Ament-Velasquez S.L."/>
            <person name="Kruys A."/>
            <person name="Hutchinson M.I."/>
            <person name="Powell A.J."/>
            <person name="Barry K."/>
            <person name="Miller A.N."/>
            <person name="Grigoriev I.V."/>
            <person name="Debuchy R."/>
            <person name="Gladieux P."/>
            <person name="Hiltunen Thoren M."/>
            <person name="Johannesson H."/>
        </authorList>
    </citation>
    <scope>NUCLEOTIDE SEQUENCE</scope>
    <source>
        <strain evidence="2">FGSC 1904</strain>
    </source>
</reference>
<reference evidence="2" key="2">
    <citation type="submission" date="2023-07" db="EMBL/GenBank/DDBJ databases">
        <authorList>
            <consortium name="Lawrence Berkeley National Laboratory"/>
            <person name="Haridas S."/>
            <person name="Hensen N."/>
            <person name="Bonometti L."/>
            <person name="Westerberg I."/>
            <person name="Brannstrom I.O."/>
            <person name="Guillou S."/>
            <person name="Cros-Aarteil S."/>
            <person name="Calhoun S."/>
            <person name="Kuo A."/>
            <person name="Mondo S."/>
            <person name="Pangilinan J."/>
            <person name="Riley R."/>
            <person name="LaButti K."/>
            <person name="Andreopoulos B."/>
            <person name="Lipzen A."/>
            <person name="Chen C."/>
            <person name="Yanf M."/>
            <person name="Daum C."/>
            <person name="Ng V."/>
            <person name="Clum A."/>
            <person name="Steindorff A."/>
            <person name="Ohm R."/>
            <person name="Martin F."/>
            <person name="Silar P."/>
            <person name="Natvig D."/>
            <person name="Lalanne C."/>
            <person name="Gautier V."/>
            <person name="Ament-velasquez S.L."/>
            <person name="Kruys A."/>
            <person name="Hutchinson M.I."/>
            <person name="Powell A.J."/>
            <person name="Barry K."/>
            <person name="Miller A.N."/>
            <person name="Grigoriev I.V."/>
            <person name="Debuchy R."/>
            <person name="Gladieux P."/>
            <person name="Thoren M.H."/>
            <person name="Johannesson H."/>
        </authorList>
    </citation>
    <scope>NUCLEOTIDE SEQUENCE</scope>
    <source>
        <strain evidence="2">FGSC 1904</strain>
    </source>
</reference>
<proteinExistence type="predicted"/>
<protein>
    <submittedName>
        <fullName evidence="2">Uncharacterized protein</fullName>
    </submittedName>
</protein>
<evidence type="ECO:0000256" key="1">
    <source>
        <dbReference type="SAM" id="MobiDB-lite"/>
    </source>
</evidence>
<sequence length="165" mass="17661">MPLLAGTQALGSGRRGHLRAGDHPHIDRVNAGGDSSLSVLSLSGALRPLISGGLLAGMAGSAEEGRGSHLAREKCRPMSAGVQHFKAAACWWHKGYIPPDIKIVDNDDEDEDGSEDGDEDDDEDDNEMGWCLDAGVRIAGQPVHMHIVRCTTGSDQLVWNSLRRL</sequence>
<dbReference type="AlphaFoldDB" id="A0AAE0PIM8"/>
<evidence type="ECO:0000313" key="3">
    <source>
        <dbReference type="Proteomes" id="UP001281003"/>
    </source>
</evidence>
<accession>A0AAE0PIM8</accession>
<dbReference type="EMBL" id="JAUTDP010000003">
    <property type="protein sequence ID" value="KAK3400579.1"/>
    <property type="molecule type" value="Genomic_DNA"/>
</dbReference>
<feature type="region of interest" description="Disordered" evidence="1">
    <location>
        <begin position="102"/>
        <end position="127"/>
    </location>
</feature>
<evidence type="ECO:0000313" key="2">
    <source>
        <dbReference type="EMBL" id="KAK3400579.1"/>
    </source>
</evidence>
<organism evidence="2 3">
    <name type="scientific">Sordaria brevicollis</name>
    <dbReference type="NCBI Taxonomy" id="83679"/>
    <lineage>
        <taxon>Eukaryota</taxon>
        <taxon>Fungi</taxon>
        <taxon>Dikarya</taxon>
        <taxon>Ascomycota</taxon>
        <taxon>Pezizomycotina</taxon>
        <taxon>Sordariomycetes</taxon>
        <taxon>Sordariomycetidae</taxon>
        <taxon>Sordariales</taxon>
        <taxon>Sordariaceae</taxon>
        <taxon>Sordaria</taxon>
    </lineage>
</organism>
<dbReference type="Proteomes" id="UP001281003">
    <property type="component" value="Unassembled WGS sequence"/>
</dbReference>
<gene>
    <name evidence="2" type="ORF">B0T20DRAFT_390471</name>
</gene>
<keyword evidence="3" id="KW-1185">Reference proteome</keyword>
<name>A0AAE0PIM8_SORBR</name>
<feature type="compositionally biased region" description="Acidic residues" evidence="1">
    <location>
        <begin position="106"/>
        <end position="127"/>
    </location>
</feature>